<sequence length="234" mass="26536">MGRRATTVQLKSTVDDSWLSDVLNPLHLSKAFQEEKSSEGTMFLSHWIVLLAVSTAVAAWPFNEGIKPQESCRPLRCQLRCEDGYVEIDGCPICKCVPGNVNKRRFNQKLCPNVKCDVKCEFGFVFEDNCKTCECRTNPCDRVECGYLQHCEVQEVLCVKEPQAICINDNICLPSNDWTLMNKCENECLSEIDCPDRRLCCNNGCGRVCSNRGVIIRKQKAKKNEDIVCDDIEH</sequence>
<gene>
    <name evidence="1" type="ORF">CAPTEDRAFT_193006</name>
</gene>
<evidence type="ECO:0000313" key="3">
    <source>
        <dbReference type="Proteomes" id="UP000014760"/>
    </source>
</evidence>
<dbReference type="AlphaFoldDB" id="R7TTP7"/>
<organism evidence="1">
    <name type="scientific">Capitella teleta</name>
    <name type="common">Polychaete worm</name>
    <dbReference type="NCBI Taxonomy" id="283909"/>
    <lineage>
        <taxon>Eukaryota</taxon>
        <taxon>Metazoa</taxon>
        <taxon>Spiralia</taxon>
        <taxon>Lophotrochozoa</taxon>
        <taxon>Annelida</taxon>
        <taxon>Polychaeta</taxon>
        <taxon>Sedentaria</taxon>
        <taxon>Scolecida</taxon>
        <taxon>Capitellidae</taxon>
        <taxon>Capitella</taxon>
    </lineage>
</organism>
<evidence type="ECO:0008006" key="4">
    <source>
        <dbReference type="Google" id="ProtNLM"/>
    </source>
</evidence>
<dbReference type="HOGENOM" id="CLU_1186026_0_0_1"/>
<keyword evidence="3" id="KW-1185">Reference proteome</keyword>
<protein>
    <recommendedName>
        <fullName evidence="4">Antistasin-like domain-containing protein</fullName>
    </recommendedName>
</protein>
<name>R7TTP7_CAPTE</name>
<reference evidence="2" key="3">
    <citation type="submission" date="2015-06" db="UniProtKB">
        <authorList>
            <consortium name="EnsemblMetazoa"/>
        </authorList>
    </citation>
    <scope>IDENTIFICATION</scope>
</reference>
<dbReference type="Gene3D" id="4.10.75.10">
    <property type="entry name" value="Elafin-like"/>
    <property type="match status" value="1"/>
</dbReference>
<dbReference type="EMBL" id="AMQN01002529">
    <property type="status" value="NOT_ANNOTATED_CDS"/>
    <property type="molecule type" value="Genomic_DNA"/>
</dbReference>
<dbReference type="EMBL" id="KB309449">
    <property type="protein sequence ID" value="ELT94380.1"/>
    <property type="molecule type" value="Genomic_DNA"/>
</dbReference>
<evidence type="ECO:0000313" key="1">
    <source>
        <dbReference type="EMBL" id="ELT94380.1"/>
    </source>
</evidence>
<reference evidence="1 3" key="2">
    <citation type="journal article" date="2013" name="Nature">
        <title>Insights into bilaterian evolution from three spiralian genomes.</title>
        <authorList>
            <person name="Simakov O."/>
            <person name="Marletaz F."/>
            <person name="Cho S.J."/>
            <person name="Edsinger-Gonzales E."/>
            <person name="Havlak P."/>
            <person name="Hellsten U."/>
            <person name="Kuo D.H."/>
            <person name="Larsson T."/>
            <person name="Lv J."/>
            <person name="Arendt D."/>
            <person name="Savage R."/>
            <person name="Osoegawa K."/>
            <person name="de Jong P."/>
            <person name="Grimwood J."/>
            <person name="Chapman J.A."/>
            <person name="Shapiro H."/>
            <person name="Aerts A."/>
            <person name="Otillar R.P."/>
            <person name="Terry A.Y."/>
            <person name="Boore J.L."/>
            <person name="Grigoriev I.V."/>
            <person name="Lindberg D.R."/>
            <person name="Seaver E.C."/>
            <person name="Weisblat D.A."/>
            <person name="Putnam N.H."/>
            <person name="Rokhsar D.S."/>
        </authorList>
    </citation>
    <scope>NUCLEOTIDE SEQUENCE</scope>
    <source>
        <strain evidence="1 3">I ESC-2004</strain>
    </source>
</reference>
<dbReference type="InterPro" id="IPR036645">
    <property type="entry name" value="Elafin-like_sf"/>
</dbReference>
<dbReference type="Proteomes" id="UP000014760">
    <property type="component" value="Unassembled WGS sequence"/>
</dbReference>
<reference evidence="3" key="1">
    <citation type="submission" date="2012-12" db="EMBL/GenBank/DDBJ databases">
        <authorList>
            <person name="Hellsten U."/>
            <person name="Grimwood J."/>
            <person name="Chapman J.A."/>
            <person name="Shapiro H."/>
            <person name="Aerts A."/>
            <person name="Otillar R.P."/>
            <person name="Terry A.Y."/>
            <person name="Boore J.L."/>
            <person name="Simakov O."/>
            <person name="Marletaz F."/>
            <person name="Cho S.-J."/>
            <person name="Edsinger-Gonzales E."/>
            <person name="Havlak P."/>
            <person name="Kuo D.-H."/>
            <person name="Larsson T."/>
            <person name="Lv J."/>
            <person name="Arendt D."/>
            <person name="Savage R."/>
            <person name="Osoegawa K."/>
            <person name="de Jong P."/>
            <person name="Lindberg D.R."/>
            <person name="Seaver E.C."/>
            <person name="Weisblat D.A."/>
            <person name="Putnam N.H."/>
            <person name="Grigoriev I.V."/>
            <person name="Rokhsar D.S."/>
        </authorList>
    </citation>
    <scope>NUCLEOTIDE SEQUENCE</scope>
    <source>
        <strain evidence="3">I ESC-2004</strain>
    </source>
</reference>
<proteinExistence type="predicted"/>
<dbReference type="Gene3D" id="2.10.22.10">
    <property type="entry name" value="Antistasin, domain 1"/>
    <property type="match status" value="2"/>
</dbReference>
<accession>R7TTP7</accession>
<dbReference type="STRING" id="283909.R7TTP7"/>
<evidence type="ECO:0000313" key="2">
    <source>
        <dbReference type="EnsemblMetazoa" id="CapteP193006"/>
    </source>
</evidence>
<dbReference type="EnsemblMetazoa" id="CapteT193006">
    <property type="protein sequence ID" value="CapteP193006"/>
    <property type="gene ID" value="CapteG193006"/>
</dbReference>